<reference evidence="1 2" key="1">
    <citation type="submission" date="2016-05" db="EMBL/GenBank/DDBJ databases">
        <authorList>
            <person name="Lavstsen T."/>
            <person name="Jespersen J.S."/>
        </authorList>
    </citation>
    <scope>NUCLEOTIDE SEQUENCE [LARGE SCALE GENOMIC DNA]</scope>
    <source>
        <strain evidence="1 2">KCJ1736</strain>
    </source>
</reference>
<dbReference type="AlphaFoldDB" id="A0A176XJJ8"/>
<gene>
    <name evidence="1" type="ORF">A7J57_18600</name>
</gene>
<evidence type="ECO:0000313" key="1">
    <source>
        <dbReference type="EMBL" id="OAE49411.1"/>
    </source>
</evidence>
<dbReference type="EMBL" id="LXPS01000002">
    <property type="protein sequence ID" value="OAE49411.1"/>
    <property type="molecule type" value="Genomic_DNA"/>
</dbReference>
<comment type="caution">
    <text evidence="1">The sequence shown here is derived from an EMBL/GenBank/DDBJ whole genome shotgun (WGS) entry which is preliminary data.</text>
</comment>
<proteinExistence type="predicted"/>
<name>A0A176XJJ8_AGRTU</name>
<organism evidence="1 2">
    <name type="scientific">Agrobacterium tumefaciens</name>
    <dbReference type="NCBI Taxonomy" id="358"/>
    <lineage>
        <taxon>Bacteria</taxon>
        <taxon>Pseudomonadati</taxon>
        <taxon>Pseudomonadota</taxon>
        <taxon>Alphaproteobacteria</taxon>
        <taxon>Hyphomicrobiales</taxon>
        <taxon>Rhizobiaceae</taxon>
        <taxon>Rhizobium/Agrobacterium group</taxon>
        <taxon>Agrobacterium</taxon>
        <taxon>Agrobacterium tumefaciens complex</taxon>
    </lineage>
</organism>
<sequence>MSNGLAAVFIDVLVLAGSSLAQTVREQALTAWIASRDQTILGIGAAGFDIAQIPWSIADYAADRTFFFRMIKAAKSKTGWEKLDYLPNEQLLMPCLHCFQTLLAAFTPEDIPANEPISSFTVDFERCQKHGIIKHANGCVLCNRQ</sequence>
<accession>A0A176XJJ8</accession>
<protein>
    <submittedName>
        <fullName evidence="1">Uncharacterized protein</fullName>
    </submittedName>
</protein>
<dbReference type="Proteomes" id="UP000077098">
    <property type="component" value="Unassembled WGS sequence"/>
</dbReference>
<dbReference type="RefSeq" id="WP_063947061.1">
    <property type="nucleotide sequence ID" value="NZ_LXPS01000002.1"/>
</dbReference>
<evidence type="ECO:0000313" key="2">
    <source>
        <dbReference type="Proteomes" id="UP000077098"/>
    </source>
</evidence>